<dbReference type="PANTHER" id="PTHR33284">
    <property type="entry name" value="RIBOSOMAL PROTEIN L25/GLN-TRNA SYNTHETASE, ANTI-CODON-BINDING DOMAIN-CONTAINING PROTEIN"/>
    <property type="match status" value="1"/>
</dbReference>
<dbReference type="Gramene" id="EME31103">
    <property type="protein sequence ID" value="EME31103"/>
    <property type="gene ID" value="Gasu_16030"/>
</dbReference>
<organism evidence="1 2">
    <name type="scientific">Galdieria sulphuraria</name>
    <name type="common">Red alga</name>
    <dbReference type="NCBI Taxonomy" id="130081"/>
    <lineage>
        <taxon>Eukaryota</taxon>
        <taxon>Rhodophyta</taxon>
        <taxon>Bangiophyceae</taxon>
        <taxon>Galdieriales</taxon>
        <taxon>Galdieriaceae</taxon>
        <taxon>Galdieria</taxon>
    </lineage>
</organism>
<proteinExistence type="predicted"/>
<dbReference type="Proteomes" id="UP000030680">
    <property type="component" value="Unassembled WGS sequence"/>
</dbReference>
<dbReference type="PANTHER" id="PTHR33284:SF1">
    <property type="entry name" value="RIBOSOMAL PROTEIN L25_GLN-TRNA SYNTHETASE, ANTI-CODON-BINDING DOMAIN-CONTAINING PROTEIN"/>
    <property type="match status" value="1"/>
</dbReference>
<keyword evidence="2" id="KW-1185">Reference proteome</keyword>
<dbReference type="InterPro" id="IPR020930">
    <property type="entry name" value="Ribosomal_uL5_bac-type"/>
</dbReference>
<accession>M2Y555</accession>
<evidence type="ECO:0008006" key="3">
    <source>
        <dbReference type="Google" id="ProtNLM"/>
    </source>
</evidence>
<dbReference type="GO" id="GO:0006412">
    <property type="term" value="P:translation"/>
    <property type="evidence" value="ECO:0007669"/>
    <property type="project" value="InterPro"/>
</dbReference>
<dbReference type="OrthoDB" id="10280886at2759"/>
<dbReference type="GeneID" id="17089780"/>
<gene>
    <name evidence="1" type="ORF">Gasu_16030</name>
</gene>
<reference evidence="2" key="1">
    <citation type="journal article" date="2013" name="Science">
        <title>Gene transfer from bacteria and archaea facilitated evolution of an extremophilic eukaryote.</title>
        <authorList>
            <person name="Schonknecht G."/>
            <person name="Chen W.H."/>
            <person name="Ternes C.M."/>
            <person name="Barbier G.G."/>
            <person name="Shrestha R.P."/>
            <person name="Stanke M."/>
            <person name="Brautigam A."/>
            <person name="Baker B.J."/>
            <person name="Banfield J.F."/>
            <person name="Garavito R.M."/>
            <person name="Carr K."/>
            <person name="Wilkerson C."/>
            <person name="Rensing S.A."/>
            <person name="Gagneul D."/>
            <person name="Dickenson N.E."/>
            <person name="Oesterhelt C."/>
            <person name="Lercher M.J."/>
            <person name="Weber A.P."/>
        </authorList>
    </citation>
    <scope>NUCLEOTIDE SEQUENCE [LARGE SCALE GENOMIC DNA]</scope>
    <source>
        <strain evidence="2">074W</strain>
    </source>
</reference>
<dbReference type="KEGG" id="gsl:Gasu_16030"/>
<evidence type="ECO:0000313" key="2">
    <source>
        <dbReference type="Proteomes" id="UP000030680"/>
    </source>
</evidence>
<dbReference type="SUPFAM" id="SSF50715">
    <property type="entry name" value="Ribosomal protein L25-like"/>
    <property type="match status" value="1"/>
</dbReference>
<dbReference type="GO" id="GO:0003735">
    <property type="term" value="F:structural constituent of ribosome"/>
    <property type="evidence" value="ECO:0007669"/>
    <property type="project" value="InterPro"/>
</dbReference>
<dbReference type="EMBL" id="KB454494">
    <property type="protein sequence ID" value="EME31103.1"/>
    <property type="molecule type" value="Genomic_DNA"/>
</dbReference>
<evidence type="ECO:0000313" key="1">
    <source>
        <dbReference type="EMBL" id="EME31103.1"/>
    </source>
</evidence>
<dbReference type="GO" id="GO:0008097">
    <property type="term" value="F:5S rRNA binding"/>
    <property type="evidence" value="ECO:0007669"/>
    <property type="project" value="TreeGrafter"/>
</dbReference>
<protein>
    <recommendedName>
        <fullName evidence="3">50S ribosomal protein L25</fullName>
    </recommendedName>
</protein>
<dbReference type="GO" id="GO:0022625">
    <property type="term" value="C:cytosolic large ribosomal subunit"/>
    <property type="evidence" value="ECO:0007669"/>
    <property type="project" value="TreeGrafter"/>
</dbReference>
<dbReference type="InterPro" id="IPR011035">
    <property type="entry name" value="Ribosomal_bL25/Gln-tRNA_synth"/>
</dbReference>
<name>M2Y555_GALSU</name>
<dbReference type="AlphaFoldDB" id="M2Y555"/>
<dbReference type="RefSeq" id="XP_005707623.1">
    <property type="nucleotide sequence ID" value="XM_005707566.1"/>
</dbReference>
<sequence length="292" mass="33285">MSTRNMFHLRFQLSCCWQLVLRKSFSSRIPTKKTSDGTFVLSQQGKATNRVLDVLPSGFEQADVRELTVYLRDELDRWSNMYAKRSSDYFPGAIIGGPGQILSMGVPGVKQAVPRGYFGSLYVQVPSKTIMEDYHAGKFMAARRGRCLSGSVYDLRIMTKDGSREWKQRAVARHFDLHHIQLRPDSILFVRCIPNHLYKMRLPVVLLNDDKCEGLRNGHLIRYHRAVDVIAENIECPPAAVFADLGGKVADSKIFVRDLLVPPGVQICEWQDKEMFFVKPEREDKEAMDEAS</sequence>